<sequence>MAFGFISVPLDEAREGLDLDAHFGDRTTLDDIVIASPRPSLLVVRYAGNHAVSAGDLDMDGMVAASVAGIVVDGDLELFGAIVSRRAGARPGFLWVRGSLHCRAVAVGAMDLVVDRNVTADLVVATGEEGFLHIGGDVHAGRMIVDDGAVATVAGEVLARRGWNGSAHAQVALRKSRWLDEVKPELRAEFFRGGGAVACTTGEGGLVQALLAGRDVLRPEP</sequence>
<keyword evidence="2" id="KW-1185">Reference proteome</keyword>
<dbReference type="AlphaFoldDB" id="A0A327K0K0"/>
<name>A0A327K0K0_9BRAD</name>
<evidence type="ECO:0000313" key="1">
    <source>
        <dbReference type="EMBL" id="RAI28898.1"/>
    </source>
</evidence>
<evidence type="ECO:0000313" key="2">
    <source>
        <dbReference type="Proteomes" id="UP000248863"/>
    </source>
</evidence>
<dbReference type="Proteomes" id="UP000248863">
    <property type="component" value="Unassembled WGS sequence"/>
</dbReference>
<accession>A0A327K0K0</accession>
<proteinExistence type="predicted"/>
<organism evidence="1 2">
    <name type="scientific">Rhodoplanes elegans</name>
    <dbReference type="NCBI Taxonomy" id="29408"/>
    <lineage>
        <taxon>Bacteria</taxon>
        <taxon>Pseudomonadati</taxon>
        <taxon>Pseudomonadota</taxon>
        <taxon>Alphaproteobacteria</taxon>
        <taxon>Hyphomicrobiales</taxon>
        <taxon>Nitrobacteraceae</taxon>
        <taxon>Rhodoplanes</taxon>
    </lineage>
</organism>
<reference evidence="1 2" key="1">
    <citation type="submission" date="2017-07" db="EMBL/GenBank/DDBJ databases">
        <title>Draft Genome Sequences of Select Purple Nonsulfur Bacteria.</title>
        <authorList>
            <person name="Lasarre B."/>
            <person name="Mckinlay J.B."/>
        </authorList>
    </citation>
    <scope>NUCLEOTIDE SEQUENCE [LARGE SCALE GENOMIC DNA]</scope>
    <source>
        <strain evidence="1 2">DSM 11907</strain>
    </source>
</reference>
<protein>
    <submittedName>
        <fullName evidence="1">Uncharacterized protein</fullName>
    </submittedName>
</protein>
<comment type="caution">
    <text evidence="1">The sequence shown here is derived from an EMBL/GenBank/DDBJ whole genome shotgun (WGS) entry which is preliminary data.</text>
</comment>
<dbReference type="OrthoDB" id="7957524at2"/>
<dbReference type="EMBL" id="NPEU01000723">
    <property type="protein sequence ID" value="RAI28898.1"/>
    <property type="molecule type" value="Genomic_DNA"/>
</dbReference>
<gene>
    <name evidence="1" type="ORF">CH338_28995</name>
</gene>
<dbReference type="RefSeq" id="WP_111360532.1">
    <property type="nucleotide sequence ID" value="NZ_NPEU01000723.1"/>
</dbReference>